<keyword evidence="6 9" id="KW-1133">Transmembrane helix</keyword>
<keyword evidence="2 9" id="KW-0813">Transport</keyword>
<feature type="transmembrane region" description="Helical" evidence="9">
    <location>
        <begin position="89"/>
        <end position="108"/>
    </location>
</feature>
<organism evidence="11 12">
    <name type="scientific">Citreimonas salinaria</name>
    <dbReference type="NCBI Taxonomy" id="321339"/>
    <lineage>
        <taxon>Bacteria</taxon>
        <taxon>Pseudomonadati</taxon>
        <taxon>Pseudomonadota</taxon>
        <taxon>Alphaproteobacteria</taxon>
        <taxon>Rhodobacterales</taxon>
        <taxon>Roseobacteraceae</taxon>
        <taxon>Citreimonas</taxon>
    </lineage>
</organism>
<dbReference type="InterPro" id="IPR055348">
    <property type="entry name" value="DctQ"/>
</dbReference>
<dbReference type="GO" id="GO:0022857">
    <property type="term" value="F:transmembrane transporter activity"/>
    <property type="evidence" value="ECO:0007669"/>
    <property type="project" value="UniProtKB-UniRule"/>
</dbReference>
<accession>A0A1H3LL39</accession>
<dbReference type="PANTHER" id="PTHR35011">
    <property type="entry name" value="2,3-DIKETO-L-GULONATE TRAP TRANSPORTER SMALL PERMEASE PROTEIN YIAM"/>
    <property type="match status" value="1"/>
</dbReference>
<evidence type="ECO:0000313" key="12">
    <source>
        <dbReference type="Proteomes" id="UP000199286"/>
    </source>
</evidence>
<dbReference type="GO" id="GO:0015740">
    <property type="term" value="P:C4-dicarboxylate transport"/>
    <property type="evidence" value="ECO:0007669"/>
    <property type="project" value="TreeGrafter"/>
</dbReference>
<dbReference type="STRING" id="321339.SAMN05444340_11356"/>
<evidence type="ECO:0000313" key="11">
    <source>
        <dbReference type="EMBL" id="SDY64684.1"/>
    </source>
</evidence>
<dbReference type="OrthoDB" id="4250245at2"/>
<evidence type="ECO:0000256" key="1">
    <source>
        <dbReference type="ARBA" id="ARBA00004429"/>
    </source>
</evidence>
<keyword evidence="12" id="KW-1185">Reference proteome</keyword>
<proteinExistence type="inferred from homology"/>
<evidence type="ECO:0000256" key="9">
    <source>
        <dbReference type="RuleBase" id="RU369079"/>
    </source>
</evidence>
<evidence type="ECO:0000256" key="2">
    <source>
        <dbReference type="ARBA" id="ARBA00022448"/>
    </source>
</evidence>
<sequence>MWKAFEWLERITRAGGELVLVFMVVTICYDAIMRYLFTAPTSWSLEINTFLIIYVAVMTASDVQRTDSHIRISFFADKVGRTGQRINRVVIGLFGLGFSGIMAWRGALMAYQAWEYGERVSSSFGTPIVYPYAMIPIGFGLLAVRFALNILDAITGRDQNDREDLQNV</sequence>
<keyword evidence="7 9" id="KW-0472">Membrane</keyword>
<evidence type="ECO:0000256" key="3">
    <source>
        <dbReference type="ARBA" id="ARBA00022475"/>
    </source>
</evidence>
<feature type="transmembrane region" description="Helical" evidence="9">
    <location>
        <begin position="128"/>
        <end position="148"/>
    </location>
</feature>
<evidence type="ECO:0000256" key="7">
    <source>
        <dbReference type="ARBA" id="ARBA00023136"/>
    </source>
</evidence>
<evidence type="ECO:0000256" key="6">
    <source>
        <dbReference type="ARBA" id="ARBA00022989"/>
    </source>
</evidence>
<protein>
    <recommendedName>
        <fullName evidence="9">TRAP transporter small permease protein</fullName>
    </recommendedName>
</protein>
<gene>
    <name evidence="11" type="ORF">SAMN05444340_11356</name>
</gene>
<keyword evidence="3" id="KW-1003">Cell membrane</keyword>
<dbReference type="Proteomes" id="UP000199286">
    <property type="component" value="Unassembled WGS sequence"/>
</dbReference>
<feature type="domain" description="Tripartite ATP-independent periplasmic transporters DctQ component" evidence="10">
    <location>
        <begin position="23"/>
        <end position="155"/>
    </location>
</feature>
<dbReference type="EMBL" id="FNPF01000013">
    <property type="protein sequence ID" value="SDY64684.1"/>
    <property type="molecule type" value="Genomic_DNA"/>
</dbReference>
<dbReference type="InterPro" id="IPR007387">
    <property type="entry name" value="TRAP_DctQ"/>
</dbReference>
<comment type="subunit">
    <text evidence="9">The complex comprises the extracytoplasmic solute receptor protein and the two transmembrane proteins.</text>
</comment>
<evidence type="ECO:0000259" key="10">
    <source>
        <dbReference type="Pfam" id="PF04290"/>
    </source>
</evidence>
<comment type="caution">
    <text evidence="9">Lacks conserved residue(s) required for the propagation of feature annotation.</text>
</comment>
<evidence type="ECO:0000256" key="4">
    <source>
        <dbReference type="ARBA" id="ARBA00022519"/>
    </source>
</evidence>
<reference evidence="11 12" key="1">
    <citation type="submission" date="2016-10" db="EMBL/GenBank/DDBJ databases">
        <authorList>
            <person name="de Groot N.N."/>
        </authorList>
    </citation>
    <scope>NUCLEOTIDE SEQUENCE [LARGE SCALE GENOMIC DNA]</scope>
    <source>
        <strain evidence="11 12">DSM 26880</strain>
    </source>
</reference>
<dbReference type="RefSeq" id="WP_089884317.1">
    <property type="nucleotide sequence ID" value="NZ_FNPF01000013.1"/>
</dbReference>
<evidence type="ECO:0000256" key="8">
    <source>
        <dbReference type="ARBA" id="ARBA00038436"/>
    </source>
</evidence>
<comment type="similarity">
    <text evidence="8 9">Belongs to the TRAP transporter small permease family.</text>
</comment>
<evidence type="ECO:0000256" key="5">
    <source>
        <dbReference type="ARBA" id="ARBA00022692"/>
    </source>
</evidence>
<keyword evidence="4 9" id="KW-0997">Cell inner membrane</keyword>
<feature type="transmembrane region" description="Helical" evidence="9">
    <location>
        <begin position="18"/>
        <end position="37"/>
    </location>
</feature>
<dbReference type="PANTHER" id="PTHR35011:SF10">
    <property type="entry name" value="TRAP TRANSPORTER SMALL PERMEASE PROTEIN"/>
    <property type="match status" value="1"/>
</dbReference>
<dbReference type="AlphaFoldDB" id="A0A1H3LL39"/>
<keyword evidence="5 9" id="KW-0812">Transmembrane</keyword>
<dbReference type="Pfam" id="PF04290">
    <property type="entry name" value="DctQ"/>
    <property type="match status" value="1"/>
</dbReference>
<comment type="subcellular location">
    <subcellularLocation>
        <location evidence="1 9">Cell inner membrane</location>
        <topology evidence="1 9">Multi-pass membrane protein</topology>
    </subcellularLocation>
</comment>
<comment type="function">
    <text evidence="9">Part of the tripartite ATP-independent periplasmic (TRAP) transport system.</text>
</comment>
<dbReference type="GO" id="GO:0005886">
    <property type="term" value="C:plasma membrane"/>
    <property type="evidence" value="ECO:0007669"/>
    <property type="project" value="UniProtKB-SubCell"/>
</dbReference>
<name>A0A1H3LL39_9RHOB</name>